<keyword evidence="3" id="KW-1185">Reference proteome</keyword>
<dbReference type="AlphaFoldDB" id="A0A1E3GXD3"/>
<feature type="compositionally biased region" description="Low complexity" evidence="1">
    <location>
        <begin position="1"/>
        <end position="19"/>
    </location>
</feature>
<gene>
    <name evidence="2" type="ORF">A6302_03971</name>
</gene>
<reference evidence="2 3" key="1">
    <citation type="submission" date="2016-07" db="EMBL/GenBank/DDBJ databases">
        <title>Draft Genome Sequence of Methylobrevis pamukkalensis PK2.</title>
        <authorList>
            <person name="Vasilenko O.V."/>
            <person name="Doronina N.V."/>
            <person name="Shmareva M.N."/>
            <person name="Tarlachkov S.V."/>
            <person name="Mustakhimov I."/>
            <person name="Trotsenko Y.A."/>
        </authorList>
    </citation>
    <scope>NUCLEOTIDE SEQUENCE [LARGE SCALE GENOMIC DNA]</scope>
    <source>
        <strain evidence="2 3">PK2</strain>
    </source>
</reference>
<comment type="caution">
    <text evidence="2">The sequence shown here is derived from an EMBL/GenBank/DDBJ whole genome shotgun (WGS) entry which is preliminary data.</text>
</comment>
<feature type="region of interest" description="Disordered" evidence="1">
    <location>
        <begin position="71"/>
        <end position="106"/>
    </location>
</feature>
<dbReference type="EMBL" id="MCRJ01000139">
    <property type="protein sequence ID" value="ODN68739.1"/>
    <property type="molecule type" value="Genomic_DNA"/>
</dbReference>
<accession>A0A1E3GXD3</accession>
<dbReference type="Proteomes" id="UP000094622">
    <property type="component" value="Unassembled WGS sequence"/>
</dbReference>
<evidence type="ECO:0000313" key="3">
    <source>
        <dbReference type="Proteomes" id="UP000094622"/>
    </source>
</evidence>
<sequence length="106" mass="11006">MEITDAATTPVVAASSAPTKITAKARPPRIGPNSWPIVSSRSSAMPLRSRISPMKVKKGMASSVSLAITPKMRSGIAPNRLGESRPSSMPIRPKTKPLAASAKATG</sequence>
<evidence type="ECO:0000256" key="1">
    <source>
        <dbReference type="SAM" id="MobiDB-lite"/>
    </source>
</evidence>
<name>A0A1E3GXD3_9HYPH</name>
<evidence type="ECO:0000313" key="2">
    <source>
        <dbReference type="EMBL" id="ODN68739.1"/>
    </source>
</evidence>
<protein>
    <submittedName>
        <fullName evidence="2">Uncharacterized protein</fullName>
    </submittedName>
</protein>
<organism evidence="2 3">
    <name type="scientific">Methylobrevis pamukkalensis</name>
    <dbReference type="NCBI Taxonomy" id="1439726"/>
    <lineage>
        <taxon>Bacteria</taxon>
        <taxon>Pseudomonadati</taxon>
        <taxon>Pseudomonadota</taxon>
        <taxon>Alphaproteobacteria</taxon>
        <taxon>Hyphomicrobiales</taxon>
        <taxon>Pleomorphomonadaceae</taxon>
        <taxon>Methylobrevis</taxon>
    </lineage>
</organism>
<proteinExistence type="predicted"/>
<feature type="region of interest" description="Disordered" evidence="1">
    <location>
        <begin position="1"/>
        <end position="48"/>
    </location>
</feature>